<dbReference type="RefSeq" id="XP_040772405.1">
    <property type="nucleotide sequence ID" value="XM_040920849.1"/>
</dbReference>
<comment type="caution">
    <text evidence="3">The sequence shown here is derived from an EMBL/GenBank/DDBJ whole genome shotgun (WGS) entry which is preliminary data.</text>
</comment>
<feature type="transmembrane region" description="Helical" evidence="2">
    <location>
        <begin position="265"/>
        <end position="284"/>
    </location>
</feature>
<feature type="compositionally biased region" description="Basic and acidic residues" evidence="1">
    <location>
        <begin position="522"/>
        <end position="531"/>
    </location>
</feature>
<protein>
    <submittedName>
        <fullName evidence="3">Uncharacterized protein</fullName>
    </submittedName>
</protein>
<dbReference type="Proteomes" id="UP000803844">
    <property type="component" value="Unassembled WGS sequence"/>
</dbReference>
<keyword evidence="2" id="KW-0812">Transmembrane</keyword>
<proteinExistence type="predicted"/>
<evidence type="ECO:0000313" key="3">
    <source>
        <dbReference type="EMBL" id="KAF3761426.1"/>
    </source>
</evidence>
<keyword evidence="2" id="KW-1133">Transmembrane helix</keyword>
<evidence type="ECO:0000256" key="2">
    <source>
        <dbReference type="SAM" id="Phobius"/>
    </source>
</evidence>
<name>A0A9P4XV86_CRYP1</name>
<keyword evidence="4" id="KW-1185">Reference proteome</keyword>
<dbReference type="GeneID" id="63837978"/>
<feature type="transmembrane region" description="Helical" evidence="2">
    <location>
        <begin position="414"/>
        <end position="434"/>
    </location>
</feature>
<keyword evidence="2" id="KW-0472">Membrane</keyword>
<accession>A0A9P4XV86</accession>
<gene>
    <name evidence="3" type="ORF">M406DRAFT_333487</name>
</gene>
<evidence type="ECO:0000256" key="1">
    <source>
        <dbReference type="SAM" id="MobiDB-lite"/>
    </source>
</evidence>
<feature type="transmembrane region" description="Helical" evidence="2">
    <location>
        <begin position="454"/>
        <end position="476"/>
    </location>
</feature>
<feature type="region of interest" description="Disordered" evidence="1">
    <location>
        <begin position="518"/>
        <end position="545"/>
    </location>
</feature>
<sequence>MTDSFLTEGQERELAIFDEGTCLGLASASLLLQNGTFSWNQSYAQNAEMTQQHSLGNLTEWNGTEIFQDVIDCTVASCSQNNISTCPEQTRHLDGMLFAVDDIDTVFKSLESFCDEVGLQVNSDIAGPGVMTSYILQISAALLFWLVVKVLTSWPRVFAWPIFLCTREKRPDPGFDPNLSCAPYDEKPGRRKSAWRRANAMQRRLRRLRLHAATVSTLVEFQEVQAFFVGAIQIATLATFKPGGSSQSDAHSITSFGEAILDSQLVQVLAINGILPILLVQYILQTYDKRWWYSFALLWVTFVLALAVQARRNSLISSFDVLWDVLKSESPVDECGGNANPMVYCNTYLSPAESIGGEIFVTYCGMIMLSIDFMIPRLLNWSFLKIIIARVRAMEYEQKSPGVRIVKKICRRTVWFLWSLLEYVLAGTMCYYLMNLLMIAFSMTGGSNTWGSWSFGQLVSVMVWVPLLFKFIYYNVFGIEEGVGSRLTKEFRVVHDEELDTEDSGYANIEIDEFQQLQDPTSSRRDNDRSAESAVSTPGLSHHGSLDSLVANAPRAYHLDHKSSSRYLLGGGN</sequence>
<dbReference type="AlphaFoldDB" id="A0A9P4XV86"/>
<evidence type="ECO:0000313" key="4">
    <source>
        <dbReference type="Proteomes" id="UP000803844"/>
    </source>
</evidence>
<dbReference type="EMBL" id="MU032351">
    <property type="protein sequence ID" value="KAF3761426.1"/>
    <property type="molecule type" value="Genomic_DNA"/>
</dbReference>
<reference evidence="3" key="1">
    <citation type="journal article" date="2020" name="Phytopathology">
        <title>Genome sequence of the chestnut blight fungus Cryphonectria parasitica EP155: A fundamental resource for an archetypical invasive plant pathogen.</title>
        <authorList>
            <person name="Crouch J.A."/>
            <person name="Dawe A."/>
            <person name="Aerts A."/>
            <person name="Barry K."/>
            <person name="Churchill A.C.L."/>
            <person name="Grimwood J."/>
            <person name="Hillman B."/>
            <person name="Milgroom M.G."/>
            <person name="Pangilinan J."/>
            <person name="Smith M."/>
            <person name="Salamov A."/>
            <person name="Schmutz J."/>
            <person name="Yadav J."/>
            <person name="Grigoriev I.V."/>
            <person name="Nuss D."/>
        </authorList>
    </citation>
    <scope>NUCLEOTIDE SEQUENCE</scope>
    <source>
        <strain evidence="3">EP155</strain>
    </source>
</reference>
<dbReference type="OrthoDB" id="4582561at2759"/>
<organism evidence="3 4">
    <name type="scientific">Cryphonectria parasitica (strain ATCC 38755 / EP155)</name>
    <dbReference type="NCBI Taxonomy" id="660469"/>
    <lineage>
        <taxon>Eukaryota</taxon>
        <taxon>Fungi</taxon>
        <taxon>Dikarya</taxon>
        <taxon>Ascomycota</taxon>
        <taxon>Pezizomycotina</taxon>
        <taxon>Sordariomycetes</taxon>
        <taxon>Sordariomycetidae</taxon>
        <taxon>Diaporthales</taxon>
        <taxon>Cryphonectriaceae</taxon>
        <taxon>Cryphonectria-Endothia species complex</taxon>
        <taxon>Cryphonectria</taxon>
    </lineage>
</organism>
<feature type="transmembrane region" description="Helical" evidence="2">
    <location>
        <begin position="290"/>
        <end position="308"/>
    </location>
</feature>